<keyword evidence="4" id="KW-1003">Cell membrane</keyword>
<feature type="modified residue" description="4-aspartylphosphate" evidence="13">
    <location>
        <position position="708"/>
    </location>
</feature>
<name>A0A1D2QQ04_9GAMM</name>
<comment type="catalytic activity">
    <reaction evidence="1">
        <text>ATP + protein L-histidine = ADP + protein N-phospho-L-histidine.</text>
        <dbReference type="EC" id="2.7.13.3"/>
    </reaction>
</comment>
<feature type="transmembrane region" description="Helical" evidence="14">
    <location>
        <begin position="31"/>
        <end position="49"/>
    </location>
</feature>
<dbReference type="SUPFAM" id="SSF47226">
    <property type="entry name" value="Histidine-containing phosphotransfer domain, HPT domain"/>
    <property type="match status" value="1"/>
</dbReference>
<dbReference type="PANTHER" id="PTHR45339">
    <property type="entry name" value="HYBRID SIGNAL TRANSDUCTION HISTIDINE KINASE J"/>
    <property type="match status" value="1"/>
</dbReference>
<proteinExistence type="predicted"/>
<dbReference type="InterPro" id="IPR036890">
    <property type="entry name" value="HATPase_C_sf"/>
</dbReference>
<keyword evidence="11 14" id="KW-0472">Membrane</keyword>
<dbReference type="InterPro" id="IPR003594">
    <property type="entry name" value="HATPase_dom"/>
</dbReference>
<dbReference type="Gene3D" id="1.10.287.130">
    <property type="match status" value="1"/>
</dbReference>
<evidence type="ECO:0000256" key="14">
    <source>
        <dbReference type="SAM" id="Phobius"/>
    </source>
</evidence>
<reference evidence="18 19" key="1">
    <citation type="journal article" date="2016" name="Appl. Environ. Microbiol.">
        <title>Lack of Overt Genome Reduction in the Bryostatin-Producing Bryozoan Symbiont "Candidatus Endobugula sertula".</title>
        <authorList>
            <person name="Miller I.J."/>
            <person name="Vanee N."/>
            <person name="Fong S.S."/>
            <person name="Lim-Fong G.E."/>
            <person name="Kwan J.C."/>
        </authorList>
    </citation>
    <scope>NUCLEOTIDE SEQUENCE [LARGE SCALE GENOMIC DNA]</scope>
    <source>
        <strain evidence="18">AB1-4</strain>
    </source>
</reference>
<dbReference type="SMART" id="SM00388">
    <property type="entry name" value="HisKA"/>
    <property type="match status" value="1"/>
</dbReference>
<keyword evidence="8" id="KW-0067">ATP-binding</keyword>
<dbReference type="PANTHER" id="PTHR45339:SF1">
    <property type="entry name" value="HYBRID SIGNAL TRANSDUCTION HISTIDINE KINASE J"/>
    <property type="match status" value="1"/>
</dbReference>
<dbReference type="FunFam" id="3.30.565.10:FF:000010">
    <property type="entry name" value="Sensor histidine kinase RcsC"/>
    <property type="match status" value="1"/>
</dbReference>
<dbReference type="SUPFAM" id="SSF55874">
    <property type="entry name" value="ATPase domain of HSP90 chaperone/DNA topoisomerase II/histidine kinase"/>
    <property type="match status" value="1"/>
</dbReference>
<evidence type="ECO:0000313" key="19">
    <source>
        <dbReference type="Proteomes" id="UP000242502"/>
    </source>
</evidence>
<feature type="modified residue" description="Phosphohistidine" evidence="12">
    <location>
        <position position="879"/>
    </location>
</feature>
<dbReference type="SMART" id="SM00387">
    <property type="entry name" value="HATPase_c"/>
    <property type="match status" value="1"/>
</dbReference>
<dbReference type="Gene3D" id="1.20.120.160">
    <property type="entry name" value="HPT domain"/>
    <property type="match status" value="1"/>
</dbReference>
<dbReference type="Proteomes" id="UP000242502">
    <property type="component" value="Unassembled WGS sequence"/>
</dbReference>
<dbReference type="EMBL" id="MDLC01000024">
    <property type="protein sequence ID" value="ODS23642.1"/>
    <property type="molecule type" value="Genomic_DNA"/>
</dbReference>
<dbReference type="SUPFAM" id="SSF52172">
    <property type="entry name" value="CheY-like"/>
    <property type="match status" value="2"/>
</dbReference>
<protein>
    <recommendedName>
        <fullName evidence="3">histidine kinase</fullName>
        <ecNumber evidence="3">2.7.13.3</ecNumber>
    </recommendedName>
</protein>
<evidence type="ECO:0000256" key="3">
    <source>
        <dbReference type="ARBA" id="ARBA00012438"/>
    </source>
</evidence>
<dbReference type="SUPFAM" id="SSF47384">
    <property type="entry name" value="Homodimeric domain of signal transducing histidine kinase"/>
    <property type="match status" value="1"/>
</dbReference>
<dbReference type="Pfam" id="PF00512">
    <property type="entry name" value="HisKA"/>
    <property type="match status" value="1"/>
</dbReference>
<comment type="subcellular location">
    <subcellularLocation>
        <location evidence="2">Cell membrane</location>
        <topology evidence="2">Multi-pass membrane protein</topology>
    </subcellularLocation>
</comment>
<dbReference type="PROSITE" id="PS50110">
    <property type="entry name" value="RESPONSE_REGULATORY"/>
    <property type="match status" value="2"/>
</dbReference>
<dbReference type="InterPro" id="IPR004358">
    <property type="entry name" value="Sig_transdc_His_kin-like_C"/>
</dbReference>
<evidence type="ECO:0000256" key="6">
    <source>
        <dbReference type="ARBA" id="ARBA00022692"/>
    </source>
</evidence>
<dbReference type="CDD" id="cd17546">
    <property type="entry name" value="REC_hyHK_CKI1_RcsC-like"/>
    <property type="match status" value="2"/>
</dbReference>
<feature type="domain" description="Response regulatory" evidence="16">
    <location>
        <begin position="658"/>
        <end position="777"/>
    </location>
</feature>
<dbReference type="PRINTS" id="PR00344">
    <property type="entry name" value="BCTRLSENSOR"/>
</dbReference>
<keyword evidence="6 14" id="KW-0812">Transmembrane</keyword>
<organism evidence="18 19">
    <name type="scientific">Candidatus Endobugula sertula</name>
    <name type="common">Bugula neritina bacterial symbiont</name>
    <dbReference type="NCBI Taxonomy" id="62101"/>
    <lineage>
        <taxon>Bacteria</taxon>
        <taxon>Pseudomonadati</taxon>
        <taxon>Pseudomonadota</taxon>
        <taxon>Gammaproteobacteria</taxon>
        <taxon>Cellvibrionales</taxon>
        <taxon>Cellvibrionaceae</taxon>
        <taxon>Candidatus Endobugula</taxon>
    </lineage>
</organism>
<dbReference type="GO" id="GO:0000155">
    <property type="term" value="F:phosphorelay sensor kinase activity"/>
    <property type="evidence" value="ECO:0007669"/>
    <property type="project" value="InterPro"/>
</dbReference>
<evidence type="ECO:0000256" key="12">
    <source>
        <dbReference type="PROSITE-ProRule" id="PRU00110"/>
    </source>
</evidence>
<feature type="transmembrane region" description="Helical" evidence="14">
    <location>
        <begin position="206"/>
        <end position="226"/>
    </location>
</feature>
<dbReference type="EC" id="2.7.13.3" evidence="3"/>
<gene>
    <name evidence="18" type="ORF">AB835_07985</name>
</gene>
<evidence type="ECO:0000259" key="15">
    <source>
        <dbReference type="PROSITE" id="PS50109"/>
    </source>
</evidence>
<dbReference type="GO" id="GO:0005886">
    <property type="term" value="C:plasma membrane"/>
    <property type="evidence" value="ECO:0007669"/>
    <property type="project" value="UniProtKB-SubCell"/>
</dbReference>
<feature type="modified residue" description="4-aspartylphosphate" evidence="13">
    <location>
        <position position="551"/>
    </location>
</feature>
<dbReference type="InterPro" id="IPR001789">
    <property type="entry name" value="Sig_transdc_resp-reg_receiver"/>
</dbReference>
<keyword evidence="5 13" id="KW-0597">Phosphoprotein</keyword>
<feature type="domain" description="Response regulatory" evidence="16">
    <location>
        <begin position="497"/>
        <end position="618"/>
    </location>
</feature>
<dbReference type="InterPro" id="IPR003661">
    <property type="entry name" value="HisK_dim/P_dom"/>
</dbReference>
<dbReference type="InterPro" id="IPR036641">
    <property type="entry name" value="HPT_dom_sf"/>
</dbReference>
<keyword evidence="10" id="KW-0902">Two-component regulatory system</keyword>
<dbReference type="SMART" id="SM00448">
    <property type="entry name" value="REC"/>
    <property type="match status" value="2"/>
</dbReference>
<comment type="caution">
    <text evidence="18">The sequence shown here is derived from an EMBL/GenBank/DDBJ whole genome shotgun (WGS) entry which is preliminary data.</text>
</comment>
<evidence type="ECO:0000256" key="11">
    <source>
        <dbReference type="ARBA" id="ARBA00023136"/>
    </source>
</evidence>
<feature type="domain" description="HPt" evidence="17">
    <location>
        <begin position="840"/>
        <end position="941"/>
    </location>
</feature>
<evidence type="ECO:0000256" key="7">
    <source>
        <dbReference type="ARBA" id="ARBA00022741"/>
    </source>
</evidence>
<evidence type="ECO:0000256" key="13">
    <source>
        <dbReference type="PROSITE-ProRule" id="PRU00169"/>
    </source>
</evidence>
<dbReference type="CDD" id="cd16922">
    <property type="entry name" value="HATPase_EvgS-ArcB-TorS-like"/>
    <property type="match status" value="1"/>
</dbReference>
<dbReference type="Gene3D" id="3.40.50.2300">
    <property type="match status" value="2"/>
</dbReference>
<dbReference type="STRING" id="62101.AB835_07985"/>
<evidence type="ECO:0000256" key="8">
    <source>
        <dbReference type="ARBA" id="ARBA00022840"/>
    </source>
</evidence>
<feature type="domain" description="Histidine kinase" evidence="15">
    <location>
        <begin position="250"/>
        <end position="479"/>
    </location>
</feature>
<evidence type="ECO:0000256" key="2">
    <source>
        <dbReference type="ARBA" id="ARBA00004651"/>
    </source>
</evidence>
<accession>A0A1D2QQ04</accession>
<dbReference type="Pfam" id="PF01627">
    <property type="entry name" value="Hpt"/>
    <property type="match status" value="1"/>
</dbReference>
<evidence type="ECO:0000256" key="9">
    <source>
        <dbReference type="ARBA" id="ARBA00022989"/>
    </source>
</evidence>
<keyword evidence="7" id="KW-0547">Nucleotide-binding</keyword>
<dbReference type="InterPro" id="IPR005467">
    <property type="entry name" value="His_kinase_dom"/>
</dbReference>
<dbReference type="PROSITE" id="PS50109">
    <property type="entry name" value="HIS_KIN"/>
    <property type="match status" value="1"/>
</dbReference>
<dbReference type="Pfam" id="PF02518">
    <property type="entry name" value="HATPase_c"/>
    <property type="match status" value="1"/>
</dbReference>
<evidence type="ECO:0000259" key="16">
    <source>
        <dbReference type="PROSITE" id="PS50110"/>
    </source>
</evidence>
<dbReference type="PROSITE" id="PS50894">
    <property type="entry name" value="HPT"/>
    <property type="match status" value="1"/>
</dbReference>
<sequence length="950" mass="106880">MNKKISSLENSGEKQEAKYINSIVSSVNRRYFLGFIIIVCIYYFSFDSVSRIIKQENKSVVLINMLSQQRFNIGEVLNGANRLLREGDNFNIYKIRGYIKDKSQEINVLQQQIKTYISKNGVGDYLEDDVYHLYFSGDLSLDKDIQQYIYQGVKVSQISSDNFSYENHDFFELNKKYNSLSIKLTDFINLLDNNNILVRLDDLEGILILCLILIFLIKFFIIVYPVNRQLSKGYKDVYRANRAKNEFLSSMSHEIRTPMNGIIGNAENLMAMDINDKQKKYTSTILDSAENLLKLINDVLDYSKMKSGSLSLDCRSFNMEVLAKEVIQLSTTRAQDKKIELILRYVPGTPQFMVGDPTRIRQVLINVIENAIKFTSQGYVSLTIDIEKEKKFTIEDDKSEKTYINITVKDTGIGIPKEKIHVIFEKFSQVDSSSTRYYEGIGIGLSICKVAIEMMGGSIEVDSIEGKGSTFLLSIPLGIDDNAHESISTPDILEGLKVIVVDDLEINRDLLKEQLDLAGINCVAFSSGPEALKELKLAAKQEEPYDLAILDYMMPEMDGGALTAAIKSTESVSDIPIVILSSMGEQEYINQLTDAGVSAILSKPVRNEKLLQILVTVWESKKDGNSSKLVALDNAIISNNSGQGLDFDDIDKKLNHSHVLLVEDNRINCALAEEMLLEKGITVTCAENGQAAVEAIRDDHSIDLILMDCMMPVMDGFSAAENIRKLPHLIGRQLPIIALTANVMKGDKEKCLKAGMDDYLSKPVRRQELYPMLSKWLDEKTGEDILVNSDIVDVSVKKENVTSDVPKKHGHGENNTNLFESTLLPDDFDMEAFMAARKTMKKKFPLMIQFFMEDTEKYITQIELGIDEVDPGQIITPAHTIKSSSKQIGATTLSEYAKKIEFLAKGMDGDTIDKEKIDDISPILNNIKSEFVKVNIFLADILNNELSHEN</sequence>
<dbReference type="Pfam" id="PF00072">
    <property type="entry name" value="Response_reg"/>
    <property type="match status" value="2"/>
</dbReference>
<evidence type="ECO:0000313" key="18">
    <source>
        <dbReference type="EMBL" id="ODS23642.1"/>
    </source>
</evidence>
<dbReference type="GO" id="GO:0005524">
    <property type="term" value="F:ATP binding"/>
    <property type="evidence" value="ECO:0007669"/>
    <property type="project" value="UniProtKB-KW"/>
</dbReference>
<dbReference type="InterPro" id="IPR036097">
    <property type="entry name" value="HisK_dim/P_sf"/>
</dbReference>
<dbReference type="InterPro" id="IPR008207">
    <property type="entry name" value="Sig_transdc_His_kin_Hpt_dom"/>
</dbReference>
<dbReference type="InterPro" id="IPR011006">
    <property type="entry name" value="CheY-like_superfamily"/>
</dbReference>
<keyword evidence="9 14" id="KW-1133">Transmembrane helix</keyword>
<evidence type="ECO:0000256" key="5">
    <source>
        <dbReference type="ARBA" id="ARBA00022553"/>
    </source>
</evidence>
<evidence type="ECO:0000256" key="10">
    <source>
        <dbReference type="ARBA" id="ARBA00023012"/>
    </source>
</evidence>
<evidence type="ECO:0000256" key="1">
    <source>
        <dbReference type="ARBA" id="ARBA00000085"/>
    </source>
</evidence>
<evidence type="ECO:0000259" key="17">
    <source>
        <dbReference type="PROSITE" id="PS50894"/>
    </source>
</evidence>
<evidence type="ECO:0000256" key="4">
    <source>
        <dbReference type="ARBA" id="ARBA00022475"/>
    </source>
</evidence>
<dbReference type="Gene3D" id="3.30.565.10">
    <property type="entry name" value="Histidine kinase-like ATPase, C-terminal domain"/>
    <property type="match status" value="1"/>
</dbReference>
<dbReference type="AlphaFoldDB" id="A0A1D2QQ04"/>
<dbReference type="CDD" id="cd00082">
    <property type="entry name" value="HisKA"/>
    <property type="match status" value="1"/>
</dbReference>